<dbReference type="OrthoDB" id="5916568at2"/>
<accession>A0A1T4VEA8</accession>
<reference evidence="2" key="1">
    <citation type="submission" date="2017-02" db="EMBL/GenBank/DDBJ databases">
        <authorList>
            <person name="Varghese N."/>
            <person name="Submissions S."/>
        </authorList>
    </citation>
    <scope>NUCLEOTIDE SEQUENCE [LARGE SCALE GENOMIC DNA]</scope>
    <source>
        <strain evidence="2">DSM 22720</strain>
    </source>
</reference>
<gene>
    <name evidence="1" type="ORF">SAMN02745132_03731</name>
</gene>
<dbReference type="AlphaFoldDB" id="A0A1T4VEA8"/>
<organism evidence="1 2">
    <name type="scientific">Enterovibrio nigricans DSM 22720</name>
    <dbReference type="NCBI Taxonomy" id="1121868"/>
    <lineage>
        <taxon>Bacteria</taxon>
        <taxon>Pseudomonadati</taxon>
        <taxon>Pseudomonadota</taxon>
        <taxon>Gammaproteobacteria</taxon>
        <taxon>Vibrionales</taxon>
        <taxon>Vibrionaceae</taxon>
        <taxon>Enterovibrio</taxon>
    </lineage>
</organism>
<protein>
    <recommendedName>
        <fullName evidence="3">Tetratricopeptide repeat-containing protein</fullName>
    </recommendedName>
</protein>
<proteinExistence type="predicted"/>
<dbReference type="EMBL" id="FUXU01000066">
    <property type="protein sequence ID" value="SKA63305.1"/>
    <property type="molecule type" value="Genomic_DNA"/>
</dbReference>
<evidence type="ECO:0008006" key="3">
    <source>
        <dbReference type="Google" id="ProtNLM"/>
    </source>
</evidence>
<sequence>MSATEKMLYPVIGVIAILFVSVLSTNFKSAYASPVGMTLQDSFVEAARGNSRSNDQVLKAVENLLLQYPKDPLLTAYYGSTLAIKARESWTPWNRSKYSKEGLDYLNKALTLLDENSYSKPYSGLNEGLYIQSLAAITFVNMPEFLHQDEKGYDMLVSILNSDNFQYYPFEPRAWIHCGAVKAALERGKKQQAVEWAVEMYKLAPTHPLTIEAMELVGA</sequence>
<keyword evidence="2" id="KW-1185">Reference proteome</keyword>
<evidence type="ECO:0000313" key="1">
    <source>
        <dbReference type="EMBL" id="SKA63305.1"/>
    </source>
</evidence>
<dbReference type="RefSeq" id="WP_078753907.1">
    <property type="nucleotide sequence ID" value="NZ_FUXU01000066.1"/>
</dbReference>
<evidence type="ECO:0000313" key="2">
    <source>
        <dbReference type="Proteomes" id="UP000190162"/>
    </source>
</evidence>
<name>A0A1T4VEA8_9GAMM</name>
<dbReference type="Proteomes" id="UP000190162">
    <property type="component" value="Unassembled WGS sequence"/>
</dbReference>